<feature type="binding site" evidence="14">
    <location>
        <begin position="179"/>
        <end position="186"/>
    </location>
    <ligand>
        <name>NAD(+)</name>
        <dbReference type="ChEBI" id="CHEBI:57540"/>
    </ligand>
</feature>
<dbReference type="InterPro" id="IPR023753">
    <property type="entry name" value="FAD/NAD-binding_dom"/>
</dbReference>
<dbReference type="EC" id="1.8.1.4" evidence="3 16"/>
<dbReference type="InterPro" id="IPR016156">
    <property type="entry name" value="FAD/NAD-linked_Rdtase_dimer_sf"/>
</dbReference>
<feature type="binding site" evidence="14">
    <location>
        <position position="271"/>
    </location>
    <ligand>
        <name>NAD(+)</name>
        <dbReference type="ChEBI" id="CHEBI:57540"/>
    </ligand>
</feature>
<evidence type="ECO:0000313" key="19">
    <source>
        <dbReference type="EMBL" id="PNC57703.1"/>
    </source>
</evidence>
<keyword evidence="9 14" id="KW-0520">NAD</keyword>
<evidence type="ECO:0000256" key="15">
    <source>
        <dbReference type="PIRSR" id="PIRSR000350-4"/>
    </source>
</evidence>
<dbReference type="InterPro" id="IPR001100">
    <property type="entry name" value="Pyr_nuc-diS_OxRdtase"/>
</dbReference>
<evidence type="ECO:0000256" key="3">
    <source>
        <dbReference type="ARBA" id="ARBA00012608"/>
    </source>
</evidence>
<feature type="disulfide bond" description="Redox-active" evidence="15">
    <location>
        <begin position="40"/>
        <end position="45"/>
    </location>
</feature>
<comment type="catalytic activity">
    <reaction evidence="12 16">
        <text>N(6)-[(R)-dihydrolipoyl]-L-lysyl-[protein] + NAD(+) = N(6)-[(R)-lipoyl]-L-lysyl-[protein] + NADH + H(+)</text>
        <dbReference type="Rhea" id="RHEA:15045"/>
        <dbReference type="Rhea" id="RHEA-COMP:10474"/>
        <dbReference type="Rhea" id="RHEA-COMP:10475"/>
        <dbReference type="ChEBI" id="CHEBI:15378"/>
        <dbReference type="ChEBI" id="CHEBI:57540"/>
        <dbReference type="ChEBI" id="CHEBI:57945"/>
        <dbReference type="ChEBI" id="CHEBI:83099"/>
        <dbReference type="ChEBI" id="CHEBI:83100"/>
        <dbReference type="EC" id="1.8.1.4"/>
    </reaction>
</comment>
<dbReference type="InterPro" id="IPR012999">
    <property type="entry name" value="Pyr_OxRdtase_I_AS"/>
</dbReference>
<evidence type="ECO:0000256" key="9">
    <source>
        <dbReference type="ARBA" id="ARBA00023027"/>
    </source>
</evidence>
<evidence type="ECO:0000256" key="16">
    <source>
        <dbReference type="RuleBase" id="RU003692"/>
    </source>
</evidence>
<feature type="binding site" evidence="14">
    <location>
        <position position="49"/>
    </location>
    <ligand>
        <name>FAD</name>
        <dbReference type="ChEBI" id="CHEBI:57692"/>
    </ligand>
</feature>
<feature type="active site" description="Proton acceptor" evidence="13">
    <location>
        <position position="443"/>
    </location>
</feature>
<sequence length="464" mass="48984">MQYDLIVIGGGPAGYVGAIRAAQLGKSVVCVERERVGGTCLNWGCIPTKALLKNAEAYLTVTARAREFGMTVEGVSVDWSEVIGRSRKVSDRLAGGVGFLFKKNKVDSVTGEASIISPGRVEVKSADGTVTVLDGKNILVCTGCVTRTVPSLPLNGTTVIGSREAMVLEKRPESMIIIGSGAIGTEFAYIYNSFGTRVTLIEALPRMLPNEDDDSCMTLERAFKKQGIKVMTGASVESVTETCDGQVRASVKNSKGQEEEITADVCLVAIGVKPVVPAAPGLDLELTEKGFIKVNDRYATSLPGVYAAGDVIGGVLLAHTASFEAVQAVEGMFNPDYQPRQVGFFPSCTYCYPQVASVGKTERALKEAGVEYKVGKFPFQAIGKAVAAGEPDGFVKTLYGAKNGELLGAHIVGPEATELIAALGIGIQAELTDEDIHATIFAHPTLSEAIHESMLASEGIAIHM</sequence>
<feature type="binding site" evidence="14">
    <location>
        <position position="310"/>
    </location>
    <ligand>
        <name>FAD</name>
        <dbReference type="ChEBI" id="CHEBI:57692"/>
    </ligand>
</feature>
<accession>A0AAP8NP25</accession>
<reference evidence="19 20" key="1">
    <citation type="journal article" date="2017" name="BMC Genomics">
        <title>Genome sequencing of 39 Akkermansia muciniphila isolates reveals its population structure, genomic and functional diverisity, and global distribution in mammalian gut microbiotas.</title>
        <authorList>
            <person name="Guo X."/>
            <person name="Li S."/>
            <person name="Zhang J."/>
            <person name="Wu F."/>
            <person name="Li X."/>
            <person name="Wu D."/>
            <person name="Zhang M."/>
            <person name="Ou Z."/>
            <person name="Jie Z."/>
            <person name="Yan Q."/>
            <person name="Li P."/>
            <person name="Yi J."/>
            <person name="Peng Y."/>
        </authorList>
    </citation>
    <scope>NUCLEOTIDE SEQUENCE [LARGE SCALE GENOMIC DNA]</scope>
    <source>
        <strain evidence="19 20">GP43</strain>
    </source>
</reference>
<feature type="binding site" evidence="14">
    <location>
        <position position="202"/>
    </location>
    <ligand>
        <name>NAD(+)</name>
        <dbReference type="ChEBI" id="CHEBI:57540"/>
    </ligand>
</feature>
<dbReference type="PROSITE" id="PS00076">
    <property type="entry name" value="PYRIDINE_REDOX_1"/>
    <property type="match status" value="1"/>
</dbReference>
<comment type="caution">
    <text evidence="19">The sequence shown here is derived from an EMBL/GenBank/DDBJ whole genome shotgun (WGS) entry which is preliminary data.</text>
</comment>
<evidence type="ECO:0000256" key="8">
    <source>
        <dbReference type="ARBA" id="ARBA00023002"/>
    </source>
</evidence>
<dbReference type="GO" id="GO:0005737">
    <property type="term" value="C:cytoplasm"/>
    <property type="evidence" value="ECO:0007669"/>
    <property type="project" value="UniProtKB-SubCell"/>
</dbReference>
<organism evidence="19 20">
    <name type="scientific">Akkermansia muciniphila</name>
    <dbReference type="NCBI Taxonomy" id="239935"/>
    <lineage>
        <taxon>Bacteria</taxon>
        <taxon>Pseudomonadati</taxon>
        <taxon>Verrucomicrobiota</taxon>
        <taxon>Verrucomicrobiia</taxon>
        <taxon>Verrucomicrobiales</taxon>
        <taxon>Akkermansiaceae</taxon>
        <taxon>Akkermansia</taxon>
    </lineage>
</organism>
<dbReference type="EMBL" id="PJKN01000001">
    <property type="protein sequence ID" value="PNC57703.1"/>
    <property type="molecule type" value="Genomic_DNA"/>
</dbReference>
<dbReference type="InterPro" id="IPR036188">
    <property type="entry name" value="FAD/NAD-bd_sf"/>
</dbReference>
<dbReference type="AlphaFoldDB" id="A0AAP8NP25"/>
<dbReference type="InterPro" id="IPR050151">
    <property type="entry name" value="Class-I_Pyr_Nuc-Dis_Oxidored"/>
</dbReference>
<name>A0AAP8NP25_9BACT</name>
<dbReference type="Pfam" id="PF07992">
    <property type="entry name" value="Pyr_redox_2"/>
    <property type="match status" value="1"/>
</dbReference>
<evidence type="ECO:0000256" key="1">
    <source>
        <dbReference type="ARBA" id="ARBA00004496"/>
    </source>
</evidence>
<dbReference type="PANTHER" id="PTHR22912:SF217">
    <property type="entry name" value="DIHYDROLIPOYL DEHYDROGENASE"/>
    <property type="match status" value="1"/>
</dbReference>
<dbReference type="SUPFAM" id="SSF51905">
    <property type="entry name" value="FAD/NAD(P)-binding domain"/>
    <property type="match status" value="1"/>
</dbReference>
<dbReference type="PANTHER" id="PTHR22912">
    <property type="entry name" value="DISULFIDE OXIDOREDUCTASE"/>
    <property type="match status" value="1"/>
</dbReference>
<evidence type="ECO:0000259" key="18">
    <source>
        <dbReference type="Pfam" id="PF07992"/>
    </source>
</evidence>
<keyword evidence="14" id="KW-0547">Nucleotide-binding</keyword>
<dbReference type="FunFam" id="3.30.390.30:FF:000001">
    <property type="entry name" value="Dihydrolipoyl dehydrogenase"/>
    <property type="match status" value="1"/>
</dbReference>
<evidence type="ECO:0000256" key="4">
    <source>
        <dbReference type="ARBA" id="ARBA00016961"/>
    </source>
</evidence>
<comment type="cofactor">
    <cofactor evidence="14 16">
        <name>FAD</name>
        <dbReference type="ChEBI" id="CHEBI:57692"/>
    </cofactor>
    <text evidence="14 16">Binds 1 FAD per subunit.</text>
</comment>
<dbReference type="Gene3D" id="3.30.390.30">
    <property type="match status" value="1"/>
</dbReference>
<comment type="subcellular location">
    <subcellularLocation>
        <location evidence="1">Cytoplasm</location>
    </subcellularLocation>
</comment>
<dbReference type="RefSeq" id="WP_102733486.1">
    <property type="nucleotide sequence ID" value="NZ_BAABSF010000002.1"/>
</dbReference>
<evidence type="ECO:0000256" key="13">
    <source>
        <dbReference type="PIRSR" id="PIRSR000350-2"/>
    </source>
</evidence>
<evidence type="ECO:0000313" key="20">
    <source>
        <dbReference type="Proteomes" id="UP000235914"/>
    </source>
</evidence>
<dbReference type="InterPro" id="IPR004099">
    <property type="entry name" value="Pyr_nucl-diS_OxRdtase_dimer"/>
</dbReference>
<dbReference type="PRINTS" id="PR00368">
    <property type="entry name" value="FADPNR"/>
</dbReference>
<evidence type="ECO:0000259" key="17">
    <source>
        <dbReference type="Pfam" id="PF02852"/>
    </source>
</evidence>
<dbReference type="PRINTS" id="PR00411">
    <property type="entry name" value="PNDRDTASEI"/>
</dbReference>
<dbReference type="GO" id="GO:0006103">
    <property type="term" value="P:2-oxoglutarate metabolic process"/>
    <property type="evidence" value="ECO:0007669"/>
    <property type="project" value="TreeGrafter"/>
</dbReference>
<protein>
    <recommendedName>
        <fullName evidence="4 16">Dihydrolipoyl dehydrogenase</fullName>
        <ecNumber evidence="3 16">1.8.1.4</ecNumber>
    </recommendedName>
</protein>
<gene>
    <name evidence="19" type="primary">lpdA</name>
    <name evidence="19" type="ORF">CXU09_01125</name>
</gene>
<evidence type="ECO:0000256" key="6">
    <source>
        <dbReference type="ARBA" id="ARBA00022630"/>
    </source>
</evidence>
<keyword evidence="8 16" id="KW-0560">Oxidoreductase</keyword>
<dbReference type="Pfam" id="PF02852">
    <property type="entry name" value="Pyr_redox_dim"/>
    <property type="match status" value="1"/>
</dbReference>
<dbReference type="SUPFAM" id="SSF55424">
    <property type="entry name" value="FAD/NAD-linked reductases, dimerisation (C-terminal) domain"/>
    <property type="match status" value="1"/>
</dbReference>
<dbReference type="GO" id="GO:0004148">
    <property type="term" value="F:dihydrolipoyl dehydrogenase (NADH) activity"/>
    <property type="evidence" value="ECO:0007669"/>
    <property type="project" value="UniProtKB-EC"/>
</dbReference>
<evidence type="ECO:0000256" key="14">
    <source>
        <dbReference type="PIRSR" id="PIRSR000350-3"/>
    </source>
</evidence>
<feature type="domain" description="FAD/NAD(P)-binding" evidence="18">
    <location>
        <begin position="3"/>
        <end position="325"/>
    </location>
</feature>
<evidence type="ECO:0000256" key="12">
    <source>
        <dbReference type="ARBA" id="ARBA00049187"/>
    </source>
</evidence>
<evidence type="ECO:0000256" key="7">
    <source>
        <dbReference type="ARBA" id="ARBA00022827"/>
    </source>
</evidence>
<comment type="miscellaneous">
    <text evidence="16">The active site is a redox-active disulfide bond.</text>
</comment>
<dbReference type="NCBIfam" id="TIGR01350">
    <property type="entry name" value="lipoamide_DH"/>
    <property type="match status" value="1"/>
</dbReference>
<keyword evidence="11 16" id="KW-0676">Redox-active center</keyword>
<comment type="similarity">
    <text evidence="2 16">Belongs to the class-I pyridine nucleotide-disulfide oxidoreductase family.</text>
</comment>
<keyword evidence="10" id="KW-1015">Disulfide bond</keyword>
<proteinExistence type="inferred from homology"/>
<dbReference type="GO" id="GO:0050660">
    <property type="term" value="F:flavin adenine dinucleotide binding"/>
    <property type="evidence" value="ECO:0007669"/>
    <property type="project" value="InterPro"/>
</dbReference>
<keyword evidence="7 14" id="KW-0274">FAD</keyword>
<dbReference type="Gene3D" id="3.50.50.60">
    <property type="entry name" value="FAD/NAD(P)-binding domain"/>
    <property type="match status" value="2"/>
</dbReference>
<evidence type="ECO:0000256" key="11">
    <source>
        <dbReference type="ARBA" id="ARBA00023284"/>
    </source>
</evidence>
<feature type="domain" description="Pyridine nucleotide-disulphide oxidoreductase dimerisation" evidence="17">
    <location>
        <begin position="346"/>
        <end position="453"/>
    </location>
</feature>
<dbReference type="Proteomes" id="UP000235914">
    <property type="component" value="Unassembled WGS sequence"/>
</dbReference>
<evidence type="ECO:0000256" key="2">
    <source>
        <dbReference type="ARBA" id="ARBA00007532"/>
    </source>
</evidence>
<evidence type="ECO:0000256" key="5">
    <source>
        <dbReference type="ARBA" id="ARBA00022490"/>
    </source>
</evidence>
<evidence type="ECO:0000256" key="10">
    <source>
        <dbReference type="ARBA" id="ARBA00023157"/>
    </source>
</evidence>
<keyword evidence="5" id="KW-0963">Cytoplasm</keyword>
<dbReference type="PIRSF" id="PIRSF000350">
    <property type="entry name" value="Mercury_reductase_MerA"/>
    <property type="match status" value="1"/>
</dbReference>
<keyword evidence="6 16" id="KW-0285">Flavoprotein</keyword>
<dbReference type="InterPro" id="IPR006258">
    <property type="entry name" value="Lipoamide_DH"/>
</dbReference>